<feature type="compositionally biased region" description="Basic and acidic residues" evidence="1">
    <location>
        <begin position="1"/>
        <end position="22"/>
    </location>
</feature>
<accession>A0A4Y2A1R5</accession>
<evidence type="ECO:0000313" key="2">
    <source>
        <dbReference type="EMBL" id="GBL73329.1"/>
    </source>
</evidence>
<name>A0A4Y2A1R5_ARAVE</name>
<gene>
    <name evidence="2" type="ORF">AVEN_159362-2_1</name>
</gene>
<organism evidence="2 3">
    <name type="scientific">Araneus ventricosus</name>
    <name type="common">Orbweaver spider</name>
    <name type="synonym">Epeira ventricosa</name>
    <dbReference type="NCBI Taxonomy" id="182803"/>
    <lineage>
        <taxon>Eukaryota</taxon>
        <taxon>Metazoa</taxon>
        <taxon>Ecdysozoa</taxon>
        <taxon>Arthropoda</taxon>
        <taxon>Chelicerata</taxon>
        <taxon>Arachnida</taxon>
        <taxon>Araneae</taxon>
        <taxon>Araneomorphae</taxon>
        <taxon>Entelegynae</taxon>
        <taxon>Araneoidea</taxon>
        <taxon>Araneidae</taxon>
        <taxon>Araneus</taxon>
    </lineage>
</organism>
<feature type="non-terminal residue" evidence="2">
    <location>
        <position position="1"/>
    </location>
</feature>
<comment type="caution">
    <text evidence="2">The sequence shown here is derived from an EMBL/GenBank/DDBJ whole genome shotgun (WGS) entry which is preliminary data.</text>
</comment>
<feature type="compositionally biased region" description="Basic and acidic residues" evidence="1">
    <location>
        <begin position="31"/>
        <end position="42"/>
    </location>
</feature>
<evidence type="ECO:0000256" key="1">
    <source>
        <dbReference type="SAM" id="MobiDB-lite"/>
    </source>
</evidence>
<reference evidence="2 3" key="1">
    <citation type="journal article" date="2019" name="Sci. Rep.">
        <title>Orb-weaving spider Araneus ventricosus genome elucidates the spidroin gene catalogue.</title>
        <authorList>
            <person name="Kono N."/>
            <person name="Nakamura H."/>
            <person name="Ohtoshi R."/>
            <person name="Moran D.A.P."/>
            <person name="Shinohara A."/>
            <person name="Yoshida Y."/>
            <person name="Fujiwara M."/>
            <person name="Mori M."/>
            <person name="Tomita M."/>
            <person name="Arakawa K."/>
        </authorList>
    </citation>
    <scope>NUCLEOTIDE SEQUENCE [LARGE SCALE GENOMIC DNA]</scope>
</reference>
<dbReference type="EMBL" id="BGPR01000003">
    <property type="protein sequence ID" value="GBL73329.1"/>
    <property type="molecule type" value="Genomic_DNA"/>
</dbReference>
<feature type="region of interest" description="Disordered" evidence="1">
    <location>
        <begin position="1"/>
        <end position="49"/>
    </location>
</feature>
<protein>
    <submittedName>
        <fullName evidence="2">Uncharacterized protein</fullName>
    </submittedName>
</protein>
<evidence type="ECO:0000313" key="3">
    <source>
        <dbReference type="Proteomes" id="UP000499080"/>
    </source>
</evidence>
<proteinExistence type="predicted"/>
<dbReference type="AlphaFoldDB" id="A0A4Y2A1R5"/>
<sequence length="63" mass="7157">LKADHLLLDRVDSSESKLDSPRVDTSSSTTSEKEQLPSREKSPILARNSRRVHFPAKYQDFVS</sequence>
<keyword evidence="3" id="KW-1185">Reference proteome</keyword>
<dbReference type="Proteomes" id="UP000499080">
    <property type="component" value="Unassembled WGS sequence"/>
</dbReference>